<feature type="binding site" evidence="16">
    <location>
        <position position="188"/>
    </location>
    <ligand>
        <name>ATP</name>
        <dbReference type="ChEBI" id="CHEBI:30616"/>
        <label>1</label>
    </ligand>
</feature>
<dbReference type="FunFam" id="3.30.470.20:FF:000026">
    <property type="entry name" value="Carbamoyl-phosphate synthase large chain"/>
    <property type="match status" value="1"/>
</dbReference>
<accession>A0A1I2S2Z8</accession>
<comment type="pathway">
    <text evidence="16">Pyrimidine metabolism; UMP biosynthesis via de novo pathway; (S)-dihydroorotate from bicarbonate: step 1/3.</text>
</comment>
<dbReference type="UniPathway" id="UPA00068">
    <property type="reaction ID" value="UER00171"/>
</dbReference>
<dbReference type="GO" id="GO:0004087">
    <property type="term" value="F:carbamoyl-phosphate synthase (ammonia) activity"/>
    <property type="evidence" value="ECO:0007669"/>
    <property type="project" value="UniProtKB-EC"/>
</dbReference>
<dbReference type="PANTHER" id="PTHR11405:SF53">
    <property type="entry name" value="CARBAMOYL-PHOSPHATE SYNTHASE [AMMONIA], MITOCHONDRIAL"/>
    <property type="match status" value="1"/>
</dbReference>
<reference evidence="19 20" key="1">
    <citation type="submission" date="2016-10" db="EMBL/GenBank/DDBJ databases">
        <authorList>
            <person name="de Groot N.N."/>
        </authorList>
    </citation>
    <scope>NUCLEOTIDE SEQUENCE [LARGE SCALE GENOMIC DNA]</scope>
    <source>
        <strain evidence="19 20">DSM 44945</strain>
    </source>
</reference>
<gene>
    <name evidence="16" type="primary">carB</name>
    <name evidence="19" type="ORF">SAMN04488025_13715</name>
</gene>
<dbReference type="Gene3D" id="3.30.470.20">
    <property type="entry name" value="ATP-grasp fold, B domain"/>
    <property type="match status" value="2"/>
</dbReference>
<organism evidence="19 20">
    <name type="scientific">Planifilum fulgidum</name>
    <dbReference type="NCBI Taxonomy" id="201973"/>
    <lineage>
        <taxon>Bacteria</taxon>
        <taxon>Bacillati</taxon>
        <taxon>Bacillota</taxon>
        <taxon>Bacilli</taxon>
        <taxon>Bacillales</taxon>
        <taxon>Thermoactinomycetaceae</taxon>
        <taxon>Planifilum</taxon>
    </lineage>
</organism>
<feature type="binding site" evidence="16">
    <location>
        <position position="310"/>
    </location>
    <ligand>
        <name>ATP</name>
        <dbReference type="ChEBI" id="CHEBI:30616"/>
        <label>1</label>
    </ligand>
</feature>
<evidence type="ECO:0000256" key="14">
    <source>
        <dbReference type="ARBA" id="ARBA00047359"/>
    </source>
</evidence>
<dbReference type="PROSITE" id="PS50975">
    <property type="entry name" value="ATP_GRASP"/>
    <property type="match status" value="2"/>
</dbReference>
<feature type="binding site" evidence="16">
    <location>
        <position position="255"/>
    </location>
    <ligand>
        <name>ATP</name>
        <dbReference type="ChEBI" id="CHEBI:30616"/>
        <label>1</label>
    </ligand>
</feature>
<comment type="domain">
    <text evidence="16">The large subunit is composed of 2 ATP-grasp domains that are involved in binding the 2 ATP molecules needed for carbamoyl phosphate synthesis. The N-terminal ATP-grasp domain (referred to as the carboxyphosphate synthetic component) catalyzes the ATP-dependent phosphorylation of hydrogencarbonate to carboxyphosphate and the subsequent nucleophilic attack by ammonia to form a carbamate intermediate. The C-terminal ATP-grasp domain (referred to as the carbamoyl phosphate synthetic component) then catalyzes the phosphorylation of carbamate with the second ATP to form the end product carbamoyl phosphate. The reactive and unstable enzyme intermediates are sequentially channeled from one active site to the next through the interior of the protein over a distance of at least 96 A.</text>
</comment>
<dbReference type="InterPro" id="IPR005483">
    <property type="entry name" value="CPSase_dom"/>
</dbReference>
<feature type="binding site" evidence="16">
    <location>
        <position position="296"/>
    </location>
    <ligand>
        <name>Mn(2+)</name>
        <dbReference type="ChEBI" id="CHEBI:29035"/>
        <label>1</label>
    </ligand>
</feature>
<keyword evidence="12 16" id="KW-0665">Pyrimidine biosynthesis</keyword>
<feature type="binding site" evidence="16">
    <location>
        <position position="851"/>
    </location>
    <ligand>
        <name>Mn(2+)</name>
        <dbReference type="ChEBI" id="CHEBI:29035"/>
        <label>3</label>
    </ligand>
</feature>
<keyword evidence="4 16" id="KW-0055">Arginine biosynthesis</keyword>
<evidence type="ECO:0000256" key="6">
    <source>
        <dbReference type="ARBA" id="ARBA00022605"/>
    </source>
</evidence>
<comment type="subunit">
    <text evidence="16">Composed of two chains; the small (or glutamine) chain promotes the hydrolysis of glutamine to ammonia, which is used by the large (or ammonia) chain to synthesize carbamoyl phosphate. Tetramer of heterodimers (alpha,beta)4.</text>
</comment>
<dbReference type="EC" id="6.3.4.16" evidence="16"/>
<dbReference type="InterPro" id="IPR005480">
    <property type="entry name" value="CPSase_lsu_oligo"/>
</dbReference>
<feature type="binding site" evidence="16">
    <location>
        <position position="771"/>
    </location>
    <ligand>
        <name>ATP</name>
        <dbReference type="ChEBI" id="CHEBI:30616"/>
        <label>2</label>
    </ligand>
</feature>
<dbReference type="InterPro" id="IPR036914">
    <property type="entry name" value="MGS-like_dom_sf"/>
</dbReference>
<dbReference type="AlphaFoldDB" id="A0A1I2S2Z8"/>
<dbReference type="InterPro" id="IPR006275">
    <property type="entry name" value="CPSase_lsu"/>
</dbReference>
<dbReference type="NCBIfam" id="NF003671">
    <property type="entry name" value="PRK05294.1"/>
    <property type="match status" value="1"/>
</dbReference>
<evidence type="ECO:0000256" key="12">
    <source>
        <dbReference type="ARBA" id="ARBA00022975"/>
    </source>
</evidence>
<comment type="catalytic activity">
    <reaction evidence="14 16">
        <text>hydrogencarbonate + NH4(+) + 2 ATP = carbamoyl phosphate + 2 ADP + phosphate + 2 H(+)</text>
        <dbReference type="Rhea" id="RHEA:18029"/>
        <dbReference type="ChEBI" id="CHEBI:15378"/>
        <dbReference type="ChEBI" id="CHEBI:17544"/>
        <dbReference type="ChEBI" id="CHEBI:28938"/>
        <dbReference type="ChEBI" id="CHEBI:30616"/>
        <dbReference type="ChEBI" id="CHEBI:43474"/>
        <dbReference type="ChEBI" id="CHEBI:58228"/>
        <dbReference type="ChEBI" id="CHEBI:456216"/>
        <dbReference type="EC" id="6.3.4.16"/>
    </reaction>
</comment>
<feature type="binding site" evidence="16">
    <location>
        <position position="227"/>
    </location>
    <ligand>
        <name>ATP</name>
        <dbReference type="ChEBI" id="CHEBI:30616"/>
        <label>1</label>
    </ligand>
</feature>
<feature type="binding site" evidence="16">
    <location>
        <position position="222"/>
    </location>
    <ligand>
        <name>ATP</name>
        <dbReference type="ChEBI" id="CHEBI:30616"/>
        <label>1</label>
    </ligand>
</feature>
<feature type="binding site" evidence="16">
    <location>
        <position position="839"/>
    </location>
    <ligand>
        <name>ATP</name>
        <dbReference type="ChEBI" id="CHEBI:30616"/>
        <label>2</label>
    </ligand>
</feature>
<keyword evidence="5 16" id="KW-0436">Ligase</keyword>
<feature type="binding site" evidence="16">
    <location>
        <position position="312"/>
    </location>
    <ligand>
        <name>Mn(2+)</name>
        <dbReference type="ChEBI" id="CHEBI:29035"/>
        <label>2</label>
    </ligand>
</feature>
<comment type="catalytic activity">
    <reaction evidence="15 16">
        <text>hydrogencarbonate + L-glutamine + 2 ATP + H2O = carbamoyl phosphate + L-glutamate + 2 ADP + phosphate + 2 H(+)</text>
        <dbReference type="Rhea" id="RHEA:18633"/>
        <dbReference type="ChEBI" id="CHEBI:15377"/>
        <dbReference type="ChEBI" id="CHEBI:15378"/>
        <dbReference type="ChEBI" id="CHEBI:17544"/>
        <dbReference type="ChEBI" id="CHEBI:29985"/>
        <dbReference type="ChEBI" id="CHEBI:30616"/>
        <dbReference type="ChEBI" id="CHEBI:43474"/>
        <dbReference type="ChEBI" id="CHEBI:58228"/>
        <dbReference type="ChEBI" id="CHEBI:58359"/>
        <dbReference type="ChEBI" id="CHEBI:456216"/>
        <dbReference type="EC" id="6.3.5.5"/>
    </reaction>
</comment>
<feature type="binding site" evidence="16">
    <location>
        <position position="296"/>
    </location>
    <ligand>
        <name>ATP</name>
        <dbReference type="ChEBI" id="CHEBI:30616"/>
        <label>1</label>
    </ligand>
</feature>
<dbReference type="InterPro" id="IPR036897">
    <property type="entry name" value="CarbamoylP_synth_lsu_oligo_sf"/>
</dbReference>
<feature type="binding site" evidence="16">
    <location>
        <position position="312"/>
    </location>
    <ligand>
        <name>Mg(2+)</name>
        <dbReference type="ChEBI" id="CHEBI:18420"/>
        <label>2</label>
    </ligand>
</feature>
<dbReference type="GO" id="GO:0046872">
    <property type="term" value="F:metal ion binding"/>
    <property type="evidence" value="ECO:0007669"/>
    <property type="project" value="UniProtKB-KW"/>
</dbReference>
<dbReference type="NCBIfam" id="NF009455">
    <property type="entry name" value="PRK12815.1"/>
    <property type="match status" value="1"/>
</dbReference>
<feature type="binding site" evidence="16">
    <location>
        <position position="798"/>
    </location>
    <ligand>
        <name>ATP</name>
        <dbReference type="ChEBI" id="CHEBI:30616"/>
        <label>2</label>
    </ligand>
</feature>
<feature type="binding site" evidence="16">
    <location>
        <position position="851"/>
    </location>
    <ligand>
        <name>ATP</name>
        <dbReference type="ChEBI" id="CHEBI:30616"/>
        <label>2</label>
    </ligand>
</feature>
<dbReference type="SUPFAM" id="SSF52335">
    <property type="entry name" value="Methylglyoxal synthase-like"/>
    <property type="match status" value="1"/>
</dbReference>
<evidence type="ECO:0000256" key="13">
    <source>
        <dbReference type="ARBA" id="ARBA00023211"/>
    </source>
</evidence>
<protein>
    <recommendedName>
        <fullName evidence="16">Carbamoyl phosphate synthase large chain</fullName>
        <ecNumber evidence="16">6.3.4.16</ecNumber>
        <ecNumber evidence="16">6.3.5.5</ecNumber>
    </recommendedName>
    <alternativeName>
        <fullName evidence="16">Carbamoyl phosphate synthetase ammonia chain</fullName>
    </alternativeName>
</protein>
<evidence type="ECO:0000256" key="16">
    <source>
        <dbReference type="HAMAP-Rule" id="MF_01210"/>
    </source>
</evidence>
<evidence type="ECO:0000256" key="4">
    <source>
        <dbReference type="ARBA" id="ARBA00022571"/>
    </source>
</evidence>
<evidence type="ECO:0000256" key="15">
    <source>
        <dbReference type="ARBA" id="ARBA00048816"/>
    </source>
</evidence>
<dbReference type="GO" id="GO:0005524">
    <property type="term" value="F:ATP binding"/>
    <property type="evidence" value="ECO:0007669"/>
    <property type="project" value="UniProtKB-UniRule"/>
</dbReference>
<dbReference type="SUPFAM" id="SSF52440">
    <property type="entry name" value="PreATP-grasp domain"/>
    <property type="match status" value="2"/>
</dbReference>
<dbReference type="InterPro" id="IPR005479">
    <property type="entry name" value="CPAse_ATP-bd"/>
</dbReference>
<evidence type="ECO:0000256" key="9">
    <source>
        <dbReference type="ARBA" id="ARBA00022741"/>
    </source>
</evidence>
<dbReference type="OrthoDB" id="9804197at2"/>
<evidence type="ECO:0000313" key="19">
    <source>
        <dbReference type="EMBL" id="SFG47130.1"/>
    </source>
</evidence>
<comment type="cofactor">
    <cofactor evidence="16">
        <name>Mg(2+)</name>
        <dbReference type="ChEBI" id="CHEBI:18420"/>
    </cofactor>
    <cofactor evidence="16">
        <name>Mn(2+)</name>
        <dbReference type="ChEBI" id="CHEBI:29035"/>
    </cofactor>
    <text evidence="16">Binds 4 Mg(2+) or Mn(2+) ions per subunit.</text>
</comment>
<comment type="cofactor">
    <cofactor evidence="1">
        <name>Mn(2+)</name>
        <dbReference type="ChEBI" id="CHEBI:29035"/>
    </cofactor>
</comment>
<feature type="domain" description="ATP-grasp" evidence="17">
    <location>
        <begin position="145"/>
        <end position="339"/>
    </location>
</feature>
<keyword evidence="11" id="KW-0460">Magnesium</keyword>
<dbReference type="GO" id="GO:0005737">
    <property type="term" value="C:cytoplasm"/>
    <property type="evidence" value="ECO:0007669"/>
    <property type="project" value="TreeGrafter"/>
</dbReference>
<dbReference type="GO" id="GO:0004088">
    <property type="term" value="F:carbamoyl-phosphate synthase (glutamine-hydrolyzing) activity"/>
    <property type="evidence" value="ECO:0007669"/>
    <property type="project" value="UniProtKB-UniRule"/>
</dbReference>
<dbReference type="PROSITE" id="PS00867">
    <property type="entry name" value="CPSASE_2"/>
    <property type="match status" value="1"/>
</dbReference>
<feature type="binding site" evidence="16">
    <location>
        <position position="310"/>
    </location>
    <ligand>
        <name>Mn(2+)</name>
        <dbReference type="ChEBI" id="CHEBI:29035"/>
        <label>1</label>
    </ligand>
</feature>
<feature type="binding site" evidence="16">
    <location>
        <position position="839"/>
    </location>
    <ligand>
        <name>Mn(2+)</name>
        <dbReference type="ChEBI" id="CHEBI:29035"/>
        <label>3</label>
    </ligand>
</feature>
<dbReference type="PROSITE" id="PS51855">
    <property type="entry name" value="MGS"/>
    <property type="match status" value="1"/>
</dbReference>
<dbReference type="EMBL" id="FOOK01000037">
    <property type="protein sequence ID" value="SFG47130.1"/>
    <property type="molecule type" value="Genomic_DNA"/>
</dbReference>
<keyword evidence="20" id="KW-1185">Reference proteome</keyword>
<feature type="binding site" evidence="16">
    <location>
        <position position="310"/>
    </location>
    <ligand>
        <name>Mg(2+)</name>
        <dbReference type="ChEBI" id="CHEBI:18420"/>
        <label>1</label>
    </ligand>
</feature>
<dbReference type="Gene3D" id="3.30.1490.20">
    <property type="entry name" value="ATP-grasp fold, A domain"/>
    <property type="match status" value="1"/>
</dbReference>
<dbReference type="SUPFAM" id="SSF56059">
    <property type="entry name" value="Glutathione synthetase ATP-binding domain-like"/>
    <property type="match status" value="2"/>
</dbReference>
<comment type="caution">
    <text evidence="16">Lacks conserved residue(s) required for the propagation of feature annotation.</text>
</comment>
<dbReference type="PROSITE" id="PS00866">
    <property type="entry name" value="CPSASE_1"/>
    <property type="match status" value="2"/>
</dbReference>
<dbReference type="RefSeq" id="WP_092041002.1">
    <property type="nucleotide sequence ID" value="NZ_FOOK01000037.1"/>
</dbReference>
<feature type="binding site" evidence="16">
    <location>
        <position position="310"/>
    </location>
    <ligand>
        <name>Mg(2+)</name>
        <dbReference type="ChEBI" id="CHEBI:18420"/>
        <label>2</label>
    </ligand>
</feature>
<dbReference type="EC" id="6.3.5.5" evidence="16"/>
<dbReference type="InterPro" id="IPR013815">
    <property type="entry name" value="ATP_grasp_subdomain_1"/>
</dbReference>
<feature type="binding site" evidence="16">
    <location>
        <position position="853"/>
    </location>
    <ligand>
        <name>Mg(2+)</name>
        <dbReference type="ChEBI" id="CHEBI:18420"/>
        <label>4</label>
    </ligand>
</feature>
<feature type="binding site" evidence="16">
    <location>
        <position position="851"/>
    </location>
    <ligand>
        <name>Mg(2+)</name>
        <dbReference type="ChEBI" id="CHEBI:18420"/>
        <label>4</label>
    </ligand>
</feature>
<sequence>MVDSTFPSSESSGDPNPGLKSVLVIGSGPIVIGQAAEFDYSGTQACLALREEGIRVILVNNNPATIMTDEEVADVVYTEPLTADVLTRIIERERPEGLLATMGGQTGLNLAVELKERGVLDAFGVKLLGTPVETIRRGEDREAFKRMMKAIGEPVPESATVSTVEEAVRFAGGIGYPVVVRPAYTLGGFGGGIAEDEASLREIARRGLAASPIRQVLVEKSILGWKEIEYEVMRDGADTCITVCNMENIDPVGVHTGDSMVVAPTQTLSDRMVQRLRSVSCKVIRALKVVGGCNIQFAVHPETDEYVIIEVNPRVSRSSALASKATGYPIARLAAKLAIGYRLDECLNPVTGHTYASFEPALDYVVVKLPRWPFDRFPRGDRKLGTQMKATGEVMALGRNLESALYKAIRSLDMGRFSLLQPFARKLSDELLADRLRRPDDERLFLLAEAFRRGWELEDVGRMTGIAPFFLHKIRSMVRLEEELAEHTWETAPESLLVRAKEWGVADAHLSRLYGVPESEVRRRWEEIGRGPAYKWVDTCAGEFIAETPYFYSTWKGEDEVEPAAADRRVLVLGSGPIRIGQGIEFDYCSVHAAKALREMGIYSIVVNNNPETVSTDYSTADRLYFDPLTVEDVYHIARKERVEGILVQYGGQTAVNLIRGLEEAGLPVLGTSAEVAAAVEDRRRFTELLLKLDIPHIPGATASTRDEVLPLADRLGYPLLLRPSFVIGGQGMQVVHSREELAEVMDAFDAYSLSEKAFPLLLDRFLEGMEVEVDAVTDGRDVTIPVLIQHVERAGVHSGDSISLLPALDLTASQKEAIAEYTRRIARALPHRGLLNIQFIVRGDEVYCLEVNPRASRTVPVVSKVMGVPMIGWATRVQLGESLRSFAPTGLLPPPEIFAAKGPVFSAAKLPGVDPALGPSMKSTGEVLGLGETPEEAVAKVLPSVAGSPLPRLGPGVSVGLSVADKAKPDLEGIVPALLRWGVSLCATPGTARWIRARWGASVEELKLDEWSKWLRKEGAKVVLNVPGSGGDARRGGFRLRQACLGWQVPCFTSVDTFRWVIRTQEADRGHASPLLPLQAINRKERMMR</sequence>
<dbReference type="STRING" id="201973.SAMN04488025_13715"/>
<feature type="binding site" evidence="16">
    <location>
        <position position="853"/>
    </location>
    <ligand>
        <name>Mn(2+)</name>
        <dbReference type="ChEBI" id="CHEBI:29035"/>
        <label>4</label>
    </ligand>
</feature>
<evidence type="ECO:0000256" key="11">
    <source>
        <dbReference type="ARBA" id="ARBA00022842"/>
    </source>
</evidence>
<feature type="binding site" evidence="16">
    <location>
        <position position="141"/>
    </location>
    <ligand>
        <name>ATP</name>
        <dbReference type="ChEBI" id="CHEBI:30616"/>
        <label>1</label>
    </ligand>
</feature>
<feature type="binding site" evidence="16">
    <location>
        <position position="181"/>
    </location>
    <ligand>
        <name>ATP</name>
        <dbReference type="ChEBI" id="CHEBI:30616"/>
        <label>1</label>
    </ligand>
</feature>
<evidence type="ECO:0000313" key="20">
    <source>
        <dbReference type="Proteomes" id="UP000198661"/>
    </source>
</evidence>
<feature type="domain" description="MGS-like" evidence="18">
    <location>
        <begin position="949"/>
        <end position="1090"/>
    </location>
</feature>
<comment type="similarity">
    <text evidence="3 16">Belongs to the CarB family.</text>
</comment>
<feature type="region of interest" description="Allosteric domain" evidence="16">
    <location>
        <begin position="948"/>
        <end position="1090"/>
    </location>
</feature>
<dbReference type="PRINTS" id="PR00098">
    <property type="entry name" value="CPSASE"/>
</dbReference>
<name>A0A1I2S2Z8_9BACL</name>
<keyword evidence="13" id="KW-0464">Manganese</keyword>
<feature type="binding site" evidence="16">
    <location>
        <position position="851"/>
    </location>
    <ligand>
        <name>Mn(2+)</name>
        <dbReference type="ChEBI" id="CHEBI:29035"/>
        <label>4</label>
    </ligand>
</feature>
<dbReference type="FunFam" id="1.10.1030.10:FF:000002">
    <property type="entry name" value="Carbamoyl-phosphate synthase large chain"/>
    <property type="match status" value="1"/>
</dbReference>
<dbReference type="InterPro" id="IPR058047">
    <property type="entry name" value="CPSase_preATP-grasp"/>
</dbReference>
<feature type="binding site" evidence="16">
    <location>
        <position position="765"/>
    </location>
    <ligand>
        <name>ATP</name>
        <dbReference type="ChEBI" id="CHEBI:30616"/>
        <label>2</label>
    </ligand>
</feature>
<dbReference type="Gene3D" id="3.40.50.1380">
    <property type="entry name" value="Methylglyoxal synthase-like domain"/>
    <property type="match status" value="1"/>
</dbReference>
<dbReference type="GO" id="GO:0006526">
    <property type="term" value="P:L-arginine biosynthetic process"/>
    <property type="evidence" value="ECO:0007669"/>
    <property type="project" value="UniProtKB-UniRule"/>
</dbReference>
<evidence type="ECO:0000256" key="7">
    <source>
        <dbReference type="ARBA" id="ARBA00022723"/>
    </source>
</evidence>
<feature type="binding site" evidence="16">
    <location>
        <position position="851"/>
    </location>
    <ligand>
        <name>Mg(2+)</name>
        <dbReference type="ChEBI" id="CHEBI:18420"/>
        <label>3</label>
    </ligand>
</feature>
<evidence type="ECO:0000256" key="3">
    <source>
        <dbReference type="ARBA" id="ARBA00009799"/>
    </source>
</evidence>
<evidence type="ECO:0000256" key="2">
    <source>
        <dbReference type="ARBA" id="ARBA00005077"/>
    </source>
</evidence>
<dbReference type="SUPFAM" id="SSF48108">
    <property type="entry name" value="Carbamoyl phosphate synthetase, large subunit connection domain"/>
    <property type="match status" value="1"/>
</dbReference>
<feature type="binding site" evidence="16">
    <location>
        <position position="296"/>
    </location>
    <ligand>
        <name>Mg(2+)</name>
        <dbReference type="ChEBI" id="CHEBI:18420"/>
        <label>1</label>
    </ligand>
</feature>
<evidence type="ECO:0000259" key="17">
    <source>
        <dbReference type="PROSITE" id="PS50975"/>
    </source>
</evidence>
<evidence type="ECO:0000256" key="1">
    <source>
        <dbReference type="ARBA" id="ARBA00001936"/>
    </source>
</evidence>
<feature type="binding site" evidence="16">
    <location>
        <position position="796"/>
    </location>
    <ligand>
        <name>ATP</name>
        <dbReference type="ChEBI" id="CHEBI:30616"/>
        <label>2</label>
    </ligand>
</feature>
<feature type="binding site" evidence="16">
    <location>
        <position position="187"/>
    </location>
    <ligand>
        <name>ATP</name>
        <dbReference type="ChEBI" id="CHEBI:30616"/>
        <label>1</label>
    </ligand>
</feature>
<feature type="binding site" evidence="16">
    <location>
        <position position="220"/>
    </location>
    <ligand>
        <name>ATP</name>
        <dbReference type="ChEBI" id="CHEBI:30616"/>
        <label>1</label>
    </ligand>
</feature>
<dbReference type="NCBIfam" id="TIGR01369">
    <property type="entry name" value="CPSaseII_lrg"/>
    <property type="match status" value="1"/>
</dbReference>
<dbReference type="Gene3D" id="3.40.50.20">
    <property type="match status" value="2"/>
</dbReference>
<evidence type="ECO:0000256" key="5">
    <source>
        <dbReference type="ARBA" id="ARBA00022598"/>
    </source>
</evidence>
<dbReference type="InterPro" id="IPR011607">
    <property type="entry name" value="MGS-like_dom"/>
</dbReference>
<dbReference type="FunFam" id="3.40.50.20:FF:000001">
    <property type="entry name" value="Carbamoyl-phosphate synthase large chain"/>
    <property type="match status" value="2"/>
</dbReference>
<dbReference type="Pfam" id="PF02786">
    <property type="entry name" value="CPSase_L_D2"/>
    <property type="match status" value="2"/>
</dbReference>
<feature type="region of interest" description="Carboxyphosphate synthetic domain" evidence="16">
    <location>
        <begin position="1"/>
        <end position="413"/>
    </location>
</feature>
<keyword evidence="8 16" id="KW-0677">Repeat</keyword>
<dbReference type="FunFam" id="3.30.470.20:FF:000001">
    <property type="entry name" value="Carbamoyl-phosphate synthase large chain"/>
    <property type="match status" value="1"/>
</dbReference>
<dbReference type="Pfam" id="PF25596">
    <property type="entry name" value="CPSase_L_D1"/>
    <property type="match status" value="2"/>
</dbReference>
<feature type="binding site" evidence="16">
    <location>
        <position position="723"/>
    </location>
    <ligand>
        <name>ATP</name>
        <dbReference type="ChEBI" id="CHEBI:30616"/>
        <label>2</label>
    </ligand>
</feature>
<evidence type="ECO:0000256" key="8">
    <source>
        <dbReference type="ARBA" id="ARBA00022737"/>
    </source>
</evidence>
<dbReference type="InterPro" id="IPR011761">
    <property type="entry name" value="ATP-grasp"/>
</dbReference>
<dbReference type="Pfam" id="PF02787">
    <property type="entry name" value="CPSase_L_D3"/>
    <property type="match status" value="1"/>
</dbReference>
<keyword evidence="6 16" id="KW-0028">Amino-acid biosynthesis</keyword>
<keyword evidence="10 16" id="KW-0067">ATP-binding</keyword>
<feature type="binding site" evidence="16">
    <location>
        <position position="839"/>
    </location>
    <ligand>
        <name>Mg(2+)</name>
        <dbReference type="ChEBI" id="CHEBI:18420"/>
        <label>3</label>
    </ligand>
</feature>
<feature type="binding site" evidence="16">
    <location>
        <position position="797"/>
    </location>
    <ligand>
        <name>ATP</name>
        <dbReference type="ChEBI" id="CHEBI:30616"/>
        <label>2</label>
    </ligand>
</feature>
<dbReference type="Proteomes" id="UP000198661">
    <property type="component" value="Unassembled WGS sequence"/>
</dbReference>
<evidence type="ECO:0000259" key="18">
    <source>
        <dbReference type="PROSITE" id="PS51855"/>
    </source>
</evidence>
<evidence type="ECO:0000256" key="10">
    <source>
        <dbReference type="ARBA" id="ARBA00022840"/>
    </source>
</evidence>
<feature type="domain" description="ATP-grasp" evidence="17">
    <location>
        <begin position="687"/>
        <end position="880"/>
    </location>
</feature>
<feature type="binding site" evidence="16">
    <location>
        <position position="767"/>
    </location>
    <ligand>
        <name>ATP</name>
        <dbReference type="ChEBI" id="CHEBI:30616"/>
        <label>2</label>
    </ligand>
</feature>
<comment type="function">
    <text evidence="16">Large subunit of the glutamine-dependent carbamoyl phosphate synthetase (CPSase). CPSase catalyzes the formation of carbamoyl phosphate from the ammonia moiety of glutamine, carbonate, and phosphate donated by ATP, constituting the first step of 2 biosynthetic pathways, one leading to arginine and/or urea and the other to pyrimidine nucleotides. The large subunit (synthetase) binds the substrates ammonia (free or transferred from glutamine from the small subunit), hydrogencarbonate and ATP and carries out an ATP-coupled ligase reaction, activating hydrogencarbonate by forming carboxy phosphate which reacts with ammonia to form carbamoyl phosphate.</text>
</comment>
<comment type="pathway">
    <text evidence="2 16">Amino-acid biosynthesis; L-arginine biosynthesis; carbamoyl phosphate from bicarbonate: step 1/1.</text>
</comment>
<dbReference type="PANTHER" id="PTHR11405">
    <property type="entry name" value="CARBAMOYLTRANSFERASE FAMILY MEMBER"/>
    <property type="match status" value="1"/>
</dbReference>
<dbReference type="GO" id="GO:0006541">
    <property type="term" value="P:glutamine metabolic process"/>
    <property type="evidence" value="ECO:0007669"/>
    <property type="project" value="TreeGrafter"/>
</dbReference>
<dbReference type="Gene3D" id="1.10.1030.10">
    <property type="entry name" value="Carbamoyl-phosphate synthetase, large subunit oligomerisation domain"/>
    <property type="match status" value="1"/>
</dbReference>
<feature type="binding site" evidence="16">
    <location>
        <position position="799"/>
    </location>
    <ligand>
        <name>ATP</name>
        <dbReference type="ChEBI" id="CHEBI:30616"/>
        <label>2</label>
    </ligand>
</feature>
<dbReference type="SMART" id="SM01096">
    <property type="entry name" value="CPSase_L_D3"/>
    <property type="match status" value="1"/>
</dbReference>
<feature type="binding site" evidence="16">
    <location>
        <position position="310"/>
    </location>
    <ligand>
        <name>Mn(2+)</name>
        <dbReference type="ChEBI" id="CHEBI:29035"/>
        <label>2</label>
    </ligand>
</feature>
<dbReference type="GO" id="GO:0044205">
    <property type="term" value="P:'de novo' UMP biosynthetic process"/>
    <property type="evidence" value="ECO:0007669"/>
    <property type="project" value="UniProtKB-UniRule"/>
</dbReference>
<keyword evidence="9 16" id="KW-0547">Nucleotide-binding</keyword>
<dbReference type="UniPathway" id="UPA00070">
    <property type="reaction ID" value="UER00115"/>
</dbReference>
<feature type="binding site" evidence="16">
    <location>
        <position position="253"/>
    </location>
    <ligand>
        <name>ATP</name>
        <dbReference type="ChEBI" id="CHEBI:30616"/>
        <label>1</label>
    </ligand>
</feature>
<feature type="binding site" evidence="16">
    <location>
        <position position="254"/>
    </location>
    <ligand>
        <name>ATP</name>
        <dbReference type="ChEBI" id="CHEBI:30616"/>
        <label>1</label>
    </ligand>
</feature>
<keyword evidence="7" id="KW-0479">Metal-binding</keyword>
<dbReference type="HAMAP" id="MF_01210_B">
    <property type="entry name" value="CPSase_L_chain_B"/>
    <property type="match status" value="1"/>
</dbReference>
<dbReference type="InterPro" id="IPR016185">
    <property type="entry name" value="PreATP-grasp_dom_sf"/>
</dbReference>
<proteinExistence type="inferred from homology"/>